<dbReference type="GeneID" id="108617782"/>
<proteinExistence type="predicted"/>
<dbReference type="RefSeq" id="XP_017869040.1">
    <property type="nucleotide sequence ID" value="XM_018013551.1"/>
</dbReference>
<gene>
    <name evidence="2" type="primary">LOC108617782</name>
</gene>
<organism evidence="1 2">
    <name type="scientific">Drosophila arizonae</name>
    <name type="common">Fruit fly</name>
    <dbReference type="NCBI Taxonomy" id="7263"/>
    <lineage>
        <taxon>Eukaryota</taxon>
        <taxon>Metazoa</taxon>
        <taxon>Ecdysozoa</taxon>
        <taxon>Arthropoda</taxon>
        <taxon>Hexapoda</taxon>
        <taxon>Insecta</taxon>
        <taxon>Pterygota</taxon>
        <taxon>Neoptera</taxon>
        <taxon>Endopterygota</taxon>
        <taxon>Diptera</taxon>
        <taxon>Brachycera</taxon>
        <taxon>Muscomorpha</taxon>
        <taxon>Ephydroidea</taxon>
        <taxon>Drosophilidae</taxon>
        <taxon>Drosophila</taxon>
    </lineage>
</organism>
<accession>A0ABM1PPA4</accession>
<protein>
    <submittedName>
        <fullName evidence="2">Uncharacterized protein LOC108617782</fullName>
    </submittedName>
</protein>
<reference evidence="1" key="1">
    <citation type="journal article" date="1997" name="Nucleic Acids Res.">
        <title>tRNAscan-SE: a program for improved detection of transfer RNA genes in genomic sequence.</title>
        <authorList>
            <person name="Lowe T.M."/>
            <person name="Eddy S.R."/>
        </authorList>
    </citation>
    <scope>NUCLEOTIDE SEQUENCE [LARGE SCALE GENOMIC DNA]</scope>
</reference>
<dbReference type="Proteomes" id="UP000694904">
    <property type="component" value="Chromosome 6"/>
</dbReference>
<sequence length="121" mass="13366">MQIRPDVVLRNIRASIVRPRSFSSCVLSATFKKHNEIRAASPKQTCQTTKRSRTFNRLLGAGGAQTAPEPSQAGQDCGPKADSRLLLACGIIVPRRVVLGRSRTQSLKVTQQQQQQKQLEL</sequence>
<name>A0ABM1PPA4_DROAR</name>
<keyword evidence="1" id="KW-1185">Reference proteome</keyword>
<reference evidence="1" key="2">
    <citation type="journal article" date="2016" name="G3 (Bethesda)">
        <title>Genome Evolution in Three Species of Cactophilic Drosophila.</title>
        <authorList>
            <person name="Sanchez-Flores A."/>
            <person name="Penazola F."/>
            <person name="Carpinteyro-Ponce J."/>
            <person name="Nazario-Yepiz N."/>
            <person name="Abreu-Goodger C."/>
            <person name="Machado C.A."/>
            <person name="Markow T.A."/>
        </authorList>
    </citation>
    <scope>NUCLEOTIDE SEQUENCE [LARGE SCALE GENOMIC DNA]</scope>
</reference>
<evidence type="ECO:0000313" key="2">
    <source>
        <dbReference type="RefSeq" id="XP_017869040.1"/>
    </source>
</evidence>
<reference evidence="2" key="3">
    <citation type="submission" date="2025-08" db="UniProtKB">
        <authorList>
            <consortium name="RefSeq"/>
        </authorList>
    </citation>
    <scope>IDENTIFICATION</scope>
    <source>
        <tissue evidence="2">Whole organism</tissue>
    </source>
</reference>
<evidence type="ECO:0000313" key="1">
    <source>
        <dbReference type="Proteomes" id="UP000694904"/>
    </source>
</evidence>